<dbReference type="GO" id="GO:0006302">
    <property type="term" value="P:double-strand break repair"/>
    <property type="evidence" value="ECO:0007669"/>
    <property type="project" value="TreeGrafter"/>
</dbReference>
<dbReference type="PANTHER" id="PTHR12585:SF27">
    <property type="entry name" value="MEIOTIC RECOMBINATION PROTEIN REC8 HOMOLOG"/>
    <property type="match status" value="1"/>
</dbReference>
<feature type="domain" description="Rad21/Rec8-like protein N-terminal" evidence="4">
    <location>
        <begin position="1"/>
        <end position="109"/>
    </location>
</feature>
<evidence type="ECO:0000313" key="5">
    <source>
        <dbReference type="Proteomes" id="UP000694845"/>
    </source>
</evidence>
<evidence type="ECO:0000256" key="2">
    <source>
        <dbReference type="ARBA" id="ARBA00023242"/>
    </source>
</evidence>
<protein>
    <submittedName>
        <fullName evidence="6">Meiotic recombination protein REC8 homolog isoform X2</fullName>
    </submittedName>
</protein>
<dbReference type="PANTHER" id="PTHR12585">
    <property type="entry name" value="SCC1 / RAD21 FAMILY MEMBER"/>
    <property type="match status" value="1"/>
</dbReference>
<name>A0A8B7YZL8_ACAPL</name>
<keyword evidence="2" id="KW-0539">Nucleus</keyword>
<dbReference type="GO" id="GO:0005634">
    <property type="term" value="C:nucleus"/>
    <property type="evidence" value="ECO:0007669"/>
    <property type="project" value="UniProtKB-SubCell"/>
</dbReference>
<organism evidence="5 6">
    <name type="scientific">Acanthaster planci</name>
    <name type="common">Crown-of-thorns starfish</name>
    <dbReference type="NCBI Taxonomy" id="133434"/>
    <lineage>
        <taxon>Eukaryota</taxon>
        <taxon>Metazoa</taxon>
        <taxon>Echinodermata</taxon>
        <taxon>Eleutherozoa</taxon>
        <taxon>Asterozoa</taxon>
        <taxon>Asteroidea</taxon>
        <taxon>Valvatacea</taxon>
        <taxon>Valvatida</taxon>
        <taxon>Acanthasteridae</taxon>
        <taxon>Acanthaster</taxon>
    </lineage>
</organism>
<gene>
    <name evidence="6" type="primary">LOC110982507</name>
</gene>
<dbReference type="AlphaFoldDB" id="A0A8B7YZL8"/>
<keyword evidence="5" id="KW-1185">Reference proteome</keyword>
<feature type="region of interest" description="Disordered" evidence="3">
    <location>
        <begin position="270"/>
        <end position="301"/>
    </location>
</feature>
<dbReference type="InterPro" id="IPR006910">
    <property type="entry name" value="Rad21_Rec8_N"/>
</dbReference>
<evidence type="ECO:0000256" key="1">
    <source>
        <dbReference type="ARBA" id="ARBA00004123"/>
    </source>
</evidence>
<dbReference type="Proteomes" id="UP000694845">
    <property type="component" value="Unplaced"/>
</dbReference>
<evidence type="ECO:0000259" key="4">
    <source>
        <dbReference type="Pfam" id="PF04825"/>
    </source>
</evidence>
<sequence>MFFSQDILQRRGGKFGIVWLAATKCTPVSLSRRDYCTVSISKTCDDILKYICLEGQPLKPHGARPRLSLYLSSQLMFGVTRVYRKQVEFLSVEVRDLYMRFASAKQILQATEEGTDLAKIRMQKTSGFCTLQDPLIDMRESDFGVMRFQDERAIDPSNLPYIDFVQDVGPLFPVIMTPEHTISPKLSRINEILHTAQTVTSASEISIKEISEPPTLLIPGDADLPALEEHIEEFMEQIQVAMGKFQDSQTEEPETETTDVEPVEVCSVVDGNKRTKVSDQAKIPSESPSKGPPPRELDLEKEAALHLESVTPTHPMQVRLIL</sequence>
<evidence type="ECO:0000313" key="6">
    <source>
        <dbReference type="RefSeq" id="XP_022096641.1"/>
    </source>
</evidence>
<dbReference type="InterPro" id="IPR039781">
    <property type="entry name" value="Rad21/Rec8-like"/>
</dbReference>
<proteinExistence type="predicted"/>
<dbReference type="GO" id="GO:0003682">
    <property type="term" value="F:chromatin binding"/>
    <property type="evidence" value="ECO:0007669"/>
    <property type="project" value="TreeGrafter"/>
</dbReference>
<dbReference type="GeneID" id="110982507"/>
<accession>A0A8B7YZL8</accession>
<dbReference type="RefSeq" id="XP_022096641.1">
    <property type="nucleotide sequence ID" value="XM_022240949.1"/>
</dbReference>
<comment type="subcellular location">
    <subcellularLocation>
        <location evidence="1">Nucleus</location>
    </subcellularLocation>
</comment>
<reference evidence="6" key="1">
    <citation type="submission" date="2025-08" db="UniProtKB">
        <authorList>
            <consortium name="RefSeq"/>
        </authorList>
    </citation>
    <scope>IDENTIFICATION</scope>
</reference>
<dbReference type="GO" id="GO:0030893">
    <property type="term" value="C:meiotic cohesin complex"/>
    <property type="evidence" value="ECO:0007669"/>
    <property type="project" value="TreeGrafter"/>
</dbReference>
<dbReference type="OrthoDB" id="10071381at2759"/>
<dbReference type="Pfam" id="PF04825">
    <property type="entry name" value="Rad21_Rec8_N"/>
    <property type="match status" value="1"/>
</dbReference>
<dbReference type="GO" id="GO:0051177">
    <property type="term" value="P:meiotic sister chromatid cohesion"/>
    <property type="evidence" value="ECO:0007669"/>
    <property type="project" value="TreeGrafter"/>
</dbReference>
<evidence type="ECO:0000256" key="3">
    <source>
        <dbReference type="SAM" id="MobiDB-lite"/>
    </source>
</evidence>